<evidence type="ECO:0000313" key="1">
    <source>
        <dbReference type="EMBL" id="GFU59717.1"/>
    </source>
</evidence>
<dbReference type="AlphaFoldDB" id="A0A8X6UV79"/>
<reference evidence="1" key="1">
    <citation type="submission" date="2020-08" db="EMBL/GenBank/DDBJ databases">
        <title>Multicomponent nature underlies the extraordinary mechanical properties of spider dragline silk.</title>
        <authorList>
            <person name="Kono N."/>
            <person name="Nakamura H."/>
            <person name="Mori M."/>
            <person name="Yoshida Y."/>
            <person name="Ohtoshi R."/>
            <person name="Malay A.D."/>
            <person name="Moran D.A.P."/>
            <person name="Tomita M."/>
            <person name="Numata K."/>
            <person name="Arakawa K."/>
        </authorList>
    </citation>
    <scope>NUCLEOTIDE SEQUENCE</scope>
</reference>
<gene>
    <name evidence="1" type="primary">AVEN_57325_1</name>
    <name evidence="1" type="ORF">NPIL_30691</name>
</gene>
<organism evidence="1 2">
    <name type="scientific">Nephila pilipes</name>
    <name type="common">Giant wood spider</name>
    <name type="synonym">Nephila maculata</name>
    <dbReference type="NCBI Taxonomy" id="299642"/>
    <lineage>
        <taxon>Eukaryota</taxon>
        <taxon>Metazoa</taxon>
        <taxon>Ecdysozoa</taxon>
        <taxon>Arthropoda</taxon>
        <taxon>Chelicerata</taxon>
        <taxon>Arachnida</taxon>
        <taxon>Araneae</taxon>
        <taxon>Araneomorphae</taxon>
        <taxon>Entelegynae</taxon>
        <taxon>Araneoidea</taxon>
        <taxon>Nephilidae</taxon>
        <taxon>Nephila</taxon>
    </lineage>
</organism>
<accession>A0A8X6UV79</accession>
<comment type="caution">
    <text evidence="1">The sequence shown here is derived from an EMBL/GenBank/DDBJ whole genome shotgun (WGS) entry which is preliminary data.</text>
</comment>
<dbReference type="OrthoDB" id="6568926at2759"/>
<sequence>MKFQNQPAFCIMESDHPLTPSHVGAFGNEMADLLAKEGSALPSATSNEHFVSEIFSIRRAKVNTIWRVPPGHDWYNGNLLVCLYSPKVQDPHRQHWPDCELAISKA</sequence>
<protein>
    <submittedName>
        <fullName evidence="1">RNase H domain-containing protein</fullName>
    </submittedName>
</protein>
<proteinExistence type="predicted"/>
<keyword evidence="2" id="KW-1185">Reference proteome</keyword>
<evidence type="ECO:0000313" key="2">
    <source>
        <dbReference type="Proteomes" id="UP000887013"/>
    </source>
</evidence>
<name>A0A8X6UV79_NEPPI</name>
<dbReference type="EMBL" id="BMAW01040450">
    <property type="protein sequence ID" value="GFU59717.1"/>
    <property type="molecule type" value="Genomic_DNA"/>
</dbReference>
<dbReference type="Proteomes" id="UP000887013">
    <property type="component" value="Unassembled WGS sequence"/>
</dbReference>